<evidence type="ECO:0008006" key="6">
    <source>
        <dbReference type="Google" id="ProtNLM"/>
    </source>
</evidence>
<keyword evidence="1" id="KW-0560">Oxidoreductase</keyword>
<dbReference type="VEuPathDB" id="FungiDB:PV09_00025"/>
<dbReference type="Pfam" id="PF16884">
    <property type="entry name" value="ADH_N_2"/>
    <property type="match status" value="1"/>
</dbReference>
<dbReference type="PANTHER" id="PTHR43205:SF19">
    <property type="entry name" value="ENOYL REDUCTASE (ER) DOMAIN-CONTAINING PROTEIN"/>
    <property type="match status" value="1"/>
</dbReference>
<dbReference type="FunFam" id="3.40.50.720:FF:000121">
    <property type="entry name" value="Prostaglandin reductase 2"/>
    <property type="match status" value="1"/>
</dbReference>
<feature type="domain" description="Oxidoreductase N-terminal" evidence="3">
    <location>
        <begin position="8"/>
        <end position="117"/>
    </location>
</feature>
<proteinExistence type="predicted"/>
<protein>
    <recommendedName>
        <fullName evidence="6">Enoyl reductase (ER) domain-containing protein</fullName>
    </recommendedName>
</protein>
<dbReference type="InterPro" id="IPR011032">
    <property type="entry name" value="GroES-like_sf"/>
</dbReference>
<dbReference type="InterPro" id="IPR036291">
    <property type="entry name" value="NAD(P)-bd_dom_sf"/>
</dbReference>
<keyword evidence="5" id="KW-1185">Reference proteome</keyword>
<dbReference type="RefSeq" id="XP_016218946.1">
    <property type="nucleotide sequence ID" value="XM_016352689.1"/>
</dbReference>
<dbReference type="SUPFAM" id="SSF50129">
    <property type="entry name" value="GroES-like"/>
    <property type="match status" value="1"/>
</dbReference>
<evidence type="ECO:0000313" key="5">
    <source>
        <dbReference type="Proteomes" id="UP000053259"/>
    </source>
</evidence>
<evidence type="ECO:0000259" key="3">
    <source>
        <dbReference type="Pfam" id="PF16884"/>
    </source>
</evidence>
<dbReference type="AlphaFoldDB" id="A0A0D1Z809"/>
<evidence type="ECO:0000256" key="1">
    <source>
        <dbReference type="ARBA" id="ARBA00023002"/>
    </source>
</evidence>
<dbReference type="InParanoid" id="A0A0D1Z809"/>
<dbReference type="InterPro" id="IPR041694">
    <property type="entry name" value="ADH_N_2"/>
</dbReference>
<dbReference type="OrthoDB" id="809632at2759"/>
<evidence type="ECO:0000313" key="4">
    <source>
        <dbReference type="EMBL" id="KIW09077.1"/>
    </source>
</evidence>
<dbReference type="Gene3D" id="3.40.50.720">
    <property type="entry name" value="NAD(P)-binding Rossmann-like Domain"/>
    <property type="match status" value="1"/>
</dbReference>
<dbReference type="GeneID" id="27307998"/>
<dbReference type="PANTHER" id="PTHR43205">
    <property type="entry name" value="PROSTAGLANDIN REDUCTASE"/>
    <property type="match status" value="1"/>
</dbReference>
<sequence>MPLPTSTKTLILANKPTGKIVLDGPNPTFTLEEKPLPELQDGQVLTELLYLSNDPAQRGWIDANQDPARLYVPPVNKGEPMRSGGIYKVLASKNASFPEGSVVRGWGGWSQYQVMSPTTNGLQPCEEIPGVSVTHYLGALGGTGMTAYSGLVFVGEATKDDVVVVSGAAGATGSMVVQIAKHLVGCKKVIGLAGTDEKCRWVESLGADVCINYKKDWKTQLTAATEGLANVYFDNVGGEQLDFMLTRLARHGRVVACGAIADYNAEEKYGIKNWFDVITMRLQIKGFIVFDFAKEHPEITRKLIQGVKDGKIKISDENETVVDTKFEDVPKTWVKLFEGGNKGKLVTRLV</sequence>
<evidence type="ECO:0000259" key="2">
    <source>
        <dbReference type="Pfam" id="PF00107"/>
    </source>
</evidence>
<dbReference type="Pfam" id="PF00107">
    <property type="entry name" value="ADH_zinc_N"/>
    <property type="match status" value="1"/>
</dbReference>
<dbReference type="Gene3D" id="3.90.180.10">
    <property type="entry name" value="Medium-chain alcohol dehydrogenases, catalytic domain"/>
    <property type="match status" value="1"/>
</dbReference>
<reference evidence="4 5" key="1">
    <citation type="submission" date="2015-01" db="EMBL/GenBank/DDBJ databases">
        <title>The Genome Sequence of Ochroconis gallopava CBS43764.</title>
        <authorList>
            <consortium name="The Broad Institute Genomics Platform"/>
            <person name="Cuomo C."/>
            <person name="de Hoog S."/>
            <person name="Gorbushina A."/>
            <person name="Stielow B."/>
            <person name="Teixiera M."/>
            <person name="Abouelleil A."/>
            <person name="Chapman S.B."/>
            <person name="Priest M."/>
            <person name="Young S.K."/>
            <person name="Wortman J."/>
            <person name="Nusbaum C."/>
            <person name="Birren B."/>
        </authorList>
    </citation>
    <scope>NUCLEOTIDE SEQUENCE [LARGE SCALE GENOMIC DNA]</scope>
    <source>
        <strain evidence="4 5">CBS 43764</strain>
    </source>
</reference>
<dbReference type="InterPro" id="IPR045010">
    <property type="entry name" value="MDR_fam"/>
</dbReference>
<dbReference type="EMBL" id="KN847529">
    <property type="protein sequence ID" value="KIW09077.1"/>
    <property type="molecule type" value="Genomic_DNA"/>
</dbReference>
<gene>
    <name evidence="4" type="ORF">PV09_00025</name>
</gene>
<dbReference type="InterPro" id="IPR013149">
    <property type="entry name" value="ADH-like_C"/>
</dbReference>
<dbReference type="GO" id="GO:0016628">
    <property type="term" value="F:oxidoreductase activity, acting on the CH-CH group of donors, NAD or NADP as acceptor"/>
    <property type="evidence" value="ECO:0007669"/>
    <property type="project" value="InterPro"/>
</dbReference>
<dbReference type="Proteomes" id="UP000053259">
    <property type="component" value="Unassembled WGS sequence"/>
</dbReference>
<dbReference type="FunCoup" id="A0A0D1Z809">
    <property type="interactions" value="372"/>
</dbReference>
<dbReference type="HOGENOM" id="CLU_026673_29_2_1"/>
<name>A0A0D1Z809_9PEZI</name>
<accession>A0A0D1Z809</accession>
<dbReference type="SUPFAM" id="SSF51735">
    <property type="entry name" value="NAD(P)-binding Rossmann-fold domains"/>
    <property type="match status" value="1"/>
</dbReference>
<organism evidence="4 5">
    <name type="scientific">Verruconis gallopava</name>
    <dbReference type="NCBI Taxonomy" id="253628"/>
    <lineage>
        <taxon>Eukaryota</taxon>
        <taxon>Fungi</taxon>
        <taxon>Dikarya</taxon>
        <taxon>Ascomycota</taxon>
        <taxon>Pezizomycotina</taxon>
        <taxon>Dothideomycetes</taxon>
        <taxon>Pleosporomycetidae</taxon>
        <taxon>Venturiales</taxon>
        <taxon>Sympoventuriaceae</taxon>
        <taxon>Verruconis</taxon>
    </lineage>
</organism>
<feature type="domain" description="Alcohol dehydrogenase-like C-terminal" evidence="2">
    <location>
        <begin position="172"/>
        <end position="297"/>
    </location>
</feature>
<dbReference type="CDD" id="cd05288">
    <property type="entry name" value="PGDH"/>
    <property type="match status" value="1"/>
</dbReference>